<comment type="function">
    <text evidence="6">ppGpp hydrolyzing enzyme involved in starvation response.</text>
</comment>
<organism evidence="15 16">
    <name type="scientific">Notechis scutatus</name>
    <name type="common">mainland tiger snake</name>
    <dbReference type="NCBI Taxonomy" id="8663"/>
    <lineage>
        <taxon>Eukaryota</taxon>
        <taxon>Metazoa</taxon>
        <taxon>Chordata</taxon>
        <taxon>Craniata</taxon>
        <taxon>Vertebrata</taxon>
        <taxon>Euteleostomi</taxon>
        <taxon>Lepidosauria</taxon>
        <taxon>Squamata</taxon>
        <taxon>Bifurcata</taxon>
        <taxon>Unidentata</taxon>
        <taxon>Episquamata</taxon>
        <taxon>Toxicofera</taxon>
        <taxon>Serpentes</taxon>
        <taxon>Colubroidea</taxon>
        <taxon>Elapidae</taxon>
        <taxon>Hydrophiinae</taxon>
        <taxon>Notechis</taxon>
    </lineage>
</organism>
<dbReference type="InterPro" id="IPR052194">
    <property type="entry name" value="MESH1"/>
</dbReference>
<dbReference type="Pfam" id="PF13328">
    <property type="entry name" value="HD_4"/>
    <property type="match status" value="1"/>
</dbReference>
<comment type="cofactor">
    <cofactor evidence="1">
        <name>Mn(2+)</name>
        <dbReference type="ChEBI" id="CHEBI:29035"/>
    </cofactor>
</comment>
<comment type="catalytic activity">
    <reaction evidence="11">
        <text>guanosine 3',5'-bis(diphosphate) + H2O = GDP + diphosphate + H(+)</text>
        <dbReference type="Rhea" id="RHEA:14253"/>
        <dbReference type="ChEBI" id="CHEBI:15377"/>
        <dbReference type="ChEBI" id="CHEBI:15378"/>
        <dbReference type="ChEBI" id="CHEBI:33019"/>
        <dbReference type="ChEBI" id="CHEBI:58189"/>
        <dbReference type="ChEBI" id="CHEBI:77828"/>
        <dbReference type="EC" id="3.1.7.2"/>
    </reaction>
</comment>
<evidence type="ECO:0000256" key="4">
    <source>
        <dbReference type="ARBA" id="ARBA00023211"/>
    </source>
</evidence>
<reference evidence="16" key="1">
    <citation type="submission" date="2025-08" db="UniProtKB">
        <authorList>
            <consortium name="RefSeq"/>
        </authorList>
    </citation>
    <scope>IDENTIFICATION</scope>
</reference>
<keyword evidence="15" id="KW-1185">Reference proteome</keyword>
<dbReference type="EC" id="3.1.7.2" evidence="5"/>
<keyword evidence="4" id="KW-0464">Manganese</keyword>
<keyword evidence="2" id="KW-0479">Metal-binding</keyword>
<dbReference type="CTD" id="374659"/>
<proteinExistence type="inferred from homology"/>
<dbReference type="InterPro" id="IPR003607">
    <property type="entry name" value="HD/PDEase_dom"/>
</dbReference>
<evidence type="ECO:0000256" key="11">
    <source>
        <dbReference type="ARBA" id="ARBA00047968"/>
    </source>
</evidence>
<dbReference type="FunFam" id="1.10.3210.10:FF:000012">
    <property type="entry name" value="HD domain containing 3"/>
    <property type="match status" value="1"/>
</dbReference>
<evidence type="ECO:0000313" key="15">
    <source>
        <dbReference type="Proteomes" id="UP000504612"/>
    </source>
</evidence>
<dbReference type="GO" id="GO:0008893">
    <property type="term" value="F:guanosine-3',5'-bis(diphosphate) 3'-diphosphatase activity"/>
    <property type="evidence" value="ECO:0007669"/>
    <property type="project" value="UniProtKB-EC"/>
</dbReference>
<evidence type="ECO:0000256" key="7">
    <source>
        <dbReference type="ARBA" id="ARBA00038354"/>
    </source>
</evidence>
<dbReference type="InterPro" id="IPR006674">
    <property type="entry name" value="HD_domain"/>
</dbReference>
<evidence type="ECO:0000256" key="13">
    <source>
        <dbReference type="SAM" id="MobiDB-lite"/>
    </source>
</evidence>
<feature type="domain" description="HD" evidence="14">
    <location>
        <begin position="56"/>
        <end position="151"/>
    </location>
</feature>
<name>A0A6J1VIN9_9SAUR</name>
<evidence type="ECO:0000256" key="12">
    <source>
        <dbReference type="ARBA" id="ARBA00079108"/>
    </source>
</evidence>
<dbReference type="PROSITE" id="PS51831">
    <property type="entry name" value="HD"/>
    <property type="match status" value="1"/>
</dbReference>
<evidence type="ECO:0000256" key="8">
    <source>
        <dbReference type="ARBA" id="ARBA00040793"/>
    </source>
</evidence>
<dbReference type="GO" id="GO:0046872">
    <property type="term" value="F:metal ion binding"/>
    <property type="evidence" value="ECO:0007669"/>
    <property type="project" value="UniProtKB-KW"/>
</dbReference>
<evidence type="ECO:0000256" key="10">
    <source>
        <dbReference type="ARBA" id="ARBA00041770"/>
    </source>
</evidence>
<dbReference type="PANTHER" id="PTHR46246">
    <property type="entry name" value="GUANOSINE-3',5'-BIS(DIPHOSPHATE) 3'-PYROPHOSPHOHYDROLASE MESH1"/>
    <property type="match status" value="1"/>
</dbReference>
<evidence type="ECO:0000259" key="14">
    <source>
        <dbReference type="PROSITE" id="PS51831"/>
    </source>
</evidence>
<evidence type="ECO:0000313" key="16">
    <source>
        <dbReference type="RefSeq" id="XP_026540488.1"/>
    </source>
</evidence>
<sequence>MTSGPARPDFRSAPLRRDRTRPAMNGSEAVRLLDAVDFAARKHSGQRRKDPERTPYINHPIGVAQILAQEAGVADVAVLQAALLHDTVEDTDTTFAEIEQRFGLEVRRLVEELTDNKALPQAERKRLQVERAAGLSAGARLVALADKLYNLRDLDRRVPEGWSEQRVREYFAWAARVANALRGSCPALEEPLWRLLAARGVAR</sequence>
<dbReference type="GeneID" id="113423352"/>
<dbReference type="RefSeq" id="XP_026540488.1">
    <property type="nucleotide sequence ID" value="XM_026684703.1"/>
</dbReference>
<gene>
    <name evidence="16" type="primary">HDDC3</name>
</gene>
<dbReference type="PANTHER" id="PTHR46246:SF1">
    <property type="entry name" value="GUANOSINE-3',5'-BIS(DIPHOSPHATE) 3'-PYROPHOSPHOHYDROLASE MESH1"/>
    <property type="match status" value="1"/>
</dbReference>
<evidence type="ECO:0000256" key="5">
    <source>
        <dbReference type="ARBA" id="ARBA00024387"/>
    </source>
</evidence>
<comment type="similarity">
    <text evidence="7">Belongs to the MESH1 family.</text>
</comment>
<dbReference type="Gene3D" id="1.10.3210.10">
    <property type="entry name" value="Hypothetical protein af1432"/>
    <property type="match status" value="1"/>
</dbReference>
<evidence type="ECO:0000256" key="3">
    <source>
        <dbReference type="ARBA" id="ARBA00022801"/>
    </source>
</evidence>
<feature type="region of interest" description="Disordered" evidence="13">
    <location>
        <begin position="1"/>
        <end position="26"/>
    </location>
</feature>
<dbReference type="AlphaFoldDB" id="A0A6J1VIN9"/>
<evidence type="ECO:0000256" key="9">
    <source>
        <dbReference type="ARBA" id="ARBA00041464"/>
    </source>
</evidence>
<protein>
    <recommendedName>
        <fullName evidence="8">Guanosine-3',5'-bis(diphosphate) 3'-pyrophosphohydrolase MESH1</fullName>
        <ecNumber evidence="5">3.1.7.2</ecNumber>
    </recommendedName>
    <alternativeName>
        <fullName evidence="12">HD domain-containing protein 3</fullName>
    </alternativeName>
    <alternativeName>
        <fullName evidence="9">Metazoan SpoT homolog 1</fullName>
    </alternativeName>
    <alternativeName>
        <fullName evidence="10">Penta-phosphate guanosine-3'-pyrophosphohydrolase</fullName>
    </alternativeName>
</protein>
<evidence type="ECO:0000256" key="6">
    <source>
        <dbReference type="ARBA" id="ARBA00037781"/>
    </source>
</evidence>
<evidence type="ECO:0000256" key="1">
    <source>
        <dbReference type="ARBA" id="ARBA00001936"/>
    </source>
</evidence>
<dbReference type="SMART" id="SM00471">
    <property type="entry name" value="HDc"/>
    <property type="match status" value="1"/>
</dbReference>
<accession>A0A6J1VIN9</accession>
<keyword evidence="3" id="KW-0378">Hydrolase</keyword>
<dbReference type="CDD" id="cd00077">
    <property type="entry name" value="HDc"/>
    <property type="match status" value="1"/>
</dbReference>
<evidence type="ECO:0000256" key="2">
    <source>
        <dbReference type="ARBA" id="ARBA00022723"/>
    </source>
</evidence>
<dbReference type="KEGG" id="nss:113423352"/>
<dbReference type="SUPFAM" id="SSF109604">
    <property type="entry name" value="HD-domain/PDEase-like"/>
    <property type="match status" value="1"/>
</dbReference>
<dbReference type="Proteomes" id="UP000504612">
    <property type="component" value="Unplaced"/>
</dbReference>